<evidence type="ECO:0000313" key="2">
    <source>
        <dbReference type="Proteomes" id="UP001732700"/>
    </source>
</evidence>
<dbReference type="EnsemblPlants" id="AVESA.00010b.r2.6CG1078750.1">
    <property type="protein sequence ID" value="AVESA.00010b.r2.6CG1078750.1.CDS.1"/>
    <property type="gene ID" value="AVESA.00010b.r2.6CG1078750"/>
</dbReference>
<dbReference type="Proteomes" id="UP001732700">
    <property type="component" value="Chromosome 6C"/>
</dbReference>
<organism evidence="1 2">
    <name type="scientific">Avena sativa</name>
    <name type="common">Oat</name>
    <dbReference type="NCBI Taxonomy" id="4498"/>
    <lineage>
        <taxon>Eukaryota</taxon>
        <taxon>Viridiplantae</taxon>
        <taxon>Streptophyta</taxon>
        <taxon>Embryophyta</taxon>
        <taxon>Tracheophyta</taxon>
        <taxon>Spermatophyta</taxon>
        <taxon>Magnoliopsida</taxon>
        <taxon>Liliopsida</taxon>
        <taxon>Poales</taxon>
        <taxon>Poaceae</taxon>
        <taxon>BOP clade</taxon>
        <taxon>Pooideae</taxon>
        <taxon>Poodae</taxon>
        <taxon>Poeae</taxon>
        <taxon>Poeae Chloroplast Group 1 (Aveneae type)</taxon>
        <taxon>Aveninae</taxon>
        <taxon>Avena</taxon>
    </lineage>
</organism>
<reference evidence="1" key="2">
    <citation type="submission" date="2025-09" db="UniProtKB">
        <authorList>
            <consortium name="EnsemblPlants"/>
        </authorList>
    </citation>
    <scope>IDENTIFICATION</scope>
</reference>
<evidence type="ECO:0000313" key="1">
    <source>
        <dbReference type="EnsemblPlants" id="AVESA.00010b.r2.6CG1078750.1.CDS.1"/>
    </source>
</evidence>
<sequence>MALWLTLLLGVALPVAAMVAAAFYVYRRRRLPRNAPPELPIGASGAGAAASPGLQKLNAKYNASSGRVGVRFQQLHHHHHARVVDAKHRAGAQQQQGPFQWADHPRLVIEAAENGWAQFVFSVAPPRARSPASSPLWGLCPVCDAGTSGELADAAWDVPVGSSERMQAVRLNPATASGAPAAAAASGKKWLPGSVTSPLRGDQDLKNINSLSIARMSVPLPGPPMAGTPFPQDAYFEITIIYLNTRRPEWSL</sequence>
<protein>
    <submittedName>
        <fullName evidence="1">Uncharacterized protein</fullName>
    </submittedName>
</protein>
<proteinExistence type="predicted"/>
<accession>A0ACD5Z273</accession>
<keyword evidence="2" id="KW-1185">Reference proteome</keyword>
<reference evidence="1" key="1">
    <citation type="submission" date="2021-05" db="EMBL/GenBank/DDBJ databases">
        <authorList>
            <person name="Scholz U."/>
            <person name="Mascher M."/>
            <person name="Fiebig A."/>
        </authorList>
    </citation>
    <scope>NUCLEOTIDE SEQUENCE [LARGE SCALE GENOMIC DNA]</scope>
</reference>
<name>A0ACD5Z273_AVESA</name>